<feature type="domain" description="NTP pyrophosphohydrolase MazG-like" evidence="1">
    <location>
        <begin position="46"/>
        <end position="119"/>
    </location>
</feature>
<evidence type="ECO:0000259" key="1">
    <source>
        <dbReference type="Pfam" id="PF03819"/>
    </source>
</evidence>
<sequence length="283" mass="32970">MEKKLTDDFWLELSEKEKNQLYQFYRLLKIMARLREPDGCPWDRKQTHASLKPYLLEETYEVLEQLEKENLEGLKEELGDLLLQVVFHAQIADEEGNFSIKEVISGISDKLIRRHPHIFGSIKVENADQVLVNWNRIKAQEKKEAGVDDQQTSLLDQVNPHQPALMEAQELQAKAAEVGFDWDNIQGALFKVREELEEVNNALKRDDKTAVQEEIGDLLFAVVNVARLAGCHSELVLRQANHKFRRRFQALEKKVAEKGKKIEDLSLEILDRFWDEVKIQERK</sequence>
<dbReference type="SUPFAM" id="SSF101386">
    <property type="entry name" value="all-alpha NTP pyrophosphatases"/>
    <property type="match status" value="2"/>
</dbReference>
<dbReference type="GO" id="GO:0046061">
    <property type="term" value="P:dATP catabolic process"/>
    <property type="evidence" value="ECO:0007669"/>
    <property type="project" value="TreeGrafter"/>
</dbReference>
<dbReference type="GO" id="GO:0046052">
    <property type="term" value="P:UTP catabolic process"/>
    <property type="evidence" value="ECO:0007669"/>
    <property type="project" value="TreeGrafter"/>
</dbReference>
<dbReference type="AlphaFoldDB" id="A0A3Q9HS65"/>
<dbReference type="CDD" id="cd11528">
    <property type="entry name" value="NTP-PPase_MazG_Nterm"/>
    <property type="match status" value="1"/>
</dbReference>
<dbReference type="CDD" id="cd11529">
    <property type="entry name" value="NTP-PPase_MazG_Cterm"/>
    <property type="match status" value="1"/>
</dbReference>
<dbReference type="Proteomes" id="UP000267250">
    <property type="component" value="Chromosome"/>
</dbReference>
<dbReference type="GO" id="GO:0006203">
    <property type="term" value="P:dGTP catabolic process"/>
    <property type="evidence" value="ECO:0007669"/>
    <property type="project" value="TreeGrafter"/>
</dbReference>
<protein>
    <submittedName>
        <fullName evidence="2">Nucleoside triphosphate pyrophosphohydrolase</fullName>
    </submittedName>
</protein>
<dbReference type="GO" id="GO:0046081">
    <property type="term" value="P:dUTP catabolic process"/>
    <property type="evidence" value="ECO:0007669"/>
    <property type="project" value="TreeGrafter"/>
</dbReference>
<dbReference type="GO" id="GO:0006950">
    <property type="term" value="P:response to stress"/>
    <property type="evidence" value="ECO:0007669"/>
    <property type="project" value="UniProtKB-ARBA"/>
</dbReference>
<dbReference type="Pfam" id="PF03819">
    <property type="entry name" value="MazG"/>
    <property type="match status" value="2"/>
</dbReference>
<dbReference type="InterPro" id="IPR048015">
    <property type="entry name" value="NTP-PPase_MazG-like_N"/>
</dbReference>
<evidence type="ECO:0000313" key="3">
    <source>
        <dbReference type="Proteomes" id="UP000267250"/>
    </source>
</evidence>
<dbReference type="KEGG" id="aft:BBF96_14955"/>
<dbReference type="OrthoDB" id="9808939at2"/>
<feature type="domain" description="NTP pyrophosphohydrolase MazG-like" evidence="1">
    <location>
        <begin position="192"/>
        <end position="247"/>
    </location>
</feature>
<dbReference type="FunFam" id="1.10.287.1080:FF:000001">
    <property type="entry name" value="Nucleoside triphosphate pyrophosphohydrolase"/>
    <property type="match status" value="1"/>
</dbReference>
<dbReference type="NCBIfam" id="TIGR00444">
    <property type="entry name" value="mazG"/>
    <property type="match status" value="1"/>
</dbReference>
<evidence type="ECO:0000313" key="2">
    <source>
        <dbReference type="EMBL" id="AZR74572.1"/>
    </source>
</evidence>
<dbReference type="InterPro" id="IPR004518">
    <property type="entry name" value="MazG-like_dom"/>
</dbReference>
<reference evidence="2 3" key="1">
    <citation type="submission" date="2016-07" db="EMBL/GenBank/DDBJ databases">
        <title>Genome and transcriptome analysis of iron-reducing fermentative bacteria Anoxybacter fermentans.</title>
        <authorList>
            <person name="Zeng X."/>
            <person name="Shao Z."/>
        </authorList>
    </citation>
    <scope>NUCLEOTIDE SEQUENCE [LARGE SCALE GENOMIC DNA]</scope>
    <source>
        <strain evidence="2 3">DY22613</strain>
    </source>
</reference>
<dbReference type="InterPro" id="IPR011551">
    <property type="entry name" value="NTP_PyrPHydrolase_MazG"/>
</dbReference>
<accession>A0A3Q9HS65</accession>
<dbReference type="FunFam" id="1.10.287.1080:FF:000003">
    <property type="entry name" value="Nucleoside triphosphate pyrophosphohydrolase"/>
    <property type="match status" value="1"/>
</dbReference>
<keyword evidence="3" id="KW-1185">Reference proteome</keyword>
<organism evidence="2 3">
    <name type="scientific">Anoxybacter fermentans</name>
    <dbReference type="NCBI Taxonomy" id="1323375"/>
    <lineage>
        <taxon>Bacteria</taxon>
        <taxon>Bacillati</taxon>
        <taxon>Bacillota</taxon>
        <taxon>Clostridia</taxon>
        <taxon>Halanaerobiales</taxon>
        <taxon>Anoxybacter</taxon>
    </lineage>
</organism>
<dbReference type="GO" id="GO:0046047">
    <property type="term" value="P:TTP catabolic process"/>
    <property type="evidence" value="ECO:0007669"/>
    <property type="project" value="TreeGrafter"/>
</dbReference>
<dbReference type="Gene3D" id="1.10.287.1080">
    <property type="entry name" value="MazG-like"/>
    <property type="match status" value="2"/>
</dbReference>
<dbReference type="NCBIfam" id="NF007113">
    <property type="entry name" value="PRK09562.1"/>
    <property type="match status" value="1"/>
</dbReference>
<dbReference type="GO" id="GO:0046076">
    <property type="term" value="P:dTTP catabolic process"/>
    <property type="evidence" value="ECO:0007669"/>
    <property type="project" value="TreeGrafter"/>
</dbReference>
<dbReference type="PANTHER" id="PTHR30522">
    <property type="entry name" value="NUCLEOSIDE TRIPHOSPHATE PYROPHOSPHOHYDROLASE"/>
    <property type="match status" value="1"/>
</dbReference>
<dbReference type="InterPro" id="IPR048011">
    <property type="entry name" value="NTP-PPase_MazG-like_C"/>
</dbReference>
<dbReference type="EMBL" id="CP016379">
    <property type="protein sequence ID" value="AZR74572.1"/>
    <property type="molecule type" value="Genomic_DNA"/>
</dbReference>
<dbReference type="RefSeq" id="WP_127017934.1">
    <property type="nucleotide sequence ID" value="NZ_CP016379.1"/>
</dbReference>
<dbReference type="GO" id="GO:0047429">
    <property type="term" value="F:nucleoside triphosphate diphosphatase activity"/>
    <property type="evidence" value="ECO:0007669"/>
    <property type="project" value="InterPro"/>
</dbReference>
<proteinExistence type="predicted"/>
<gene>
    <name evidence="2" type="ORF">BBF96_14955</name>
</gene>
<dbReference type="PANTHER" id="PTHR30522:SF0">
    <property type="entry name" value="NUCLEOSIDE TRIPHOSPHATE PYROPHOSPHOHYDROLASE"/>
    <property type="match status" value="1"/>
</dbReference>
<name>A0A3Q9HS65_9FIRM</name>
<keyword evidence="2" id="KW-0378">Hydrolase</keyword>